<keyword evidence="1" id="KW-0472">Membrane</keyword>
<reference evidence="2 3" key="1">
    <citation type="journal article" date="2021" name="BMC Genomics">
        <title>Telomere-to-telomere genome assembly of asparaginase-producing Trichoderma simmonsii.</title>
        <authorList>
            <person name="Chung D."/>
            <person name="Kwon Y.M."/>
            <person name="Yang Y."/>
        </authorList>
    </citation>
    <scope>NUCLEOTIDE SEQUENCE [LARGE SCALE GENOMIC DNA]</scope>
    <source>
        <strain evidence="2 3">GH-Sj1</strain>
    </source>
</reference>
<protein>
    <submittedName>
        <fullName evidence="2">Uncharacterized protein</fullName>
    </submittedName>
</protein>
<evidence type="ECO:0000313" key="3">
    <source>
        <dbReference type="Proteomes" id="UP000826661"/>
    </source>
</evidence>
<proteinExistence type="predicted"/>
<accession>A0A8G0PLG6</accession>
<dbReference type="EMBL" id="CP075870">
    <property type="protein sequence ID" value="QYT05872.1"/>
    <property type="molecule type" value="Genomic_DNA"/>
</dbReference>
<feature type="transmembrane region" description="Helical" evidence="1">
    <location>
        <begin position="93"/>
        <end position="114"/>
    </location>
</feature>
<keyword evidence="1" id="KW-0812">Transmembrane</keyword>
<gene>
    <name evidence="2" type="ORF">H0G86_012750</name>
</gene>
<name>A0A8G0PLG6_9HYPO</name>
<dbReference type="Proteomes" id="UP000826661">
    <property type="component" value="Chromosome VII"/>
</dbReference>
<dbReference type="AlphaFoldDB" id="A0A8G0PLG6"/>
<organism evidence="2 3">
    <name type="scientific">Trichoderma simmonsii</name>
    <dbReference type="NCBI Taxonomy" id="1491479"/>
    <lineage>
        <taxon>Eukaryota</taxon>
        <taxon>Fungi</taxon>
        <taxon>Dikarya</taxon>
        <taxon>Ascomycota</taxon>
        <taxon>Pezizomycotina</taxon>
        <taxon>Sordariomycetes</taxon>
        <taxon>Hypocreomycetidae</taxon>
        <taxon>Hypocreales</taxon>
        <taxon>Hypocreaceae</taxon>
        <taxon>Trichoderma</taxon>
    </lineage>
</organism>
<evidence type="ECO:0000313" key="2">
    <source>
        <dbReference type="EMBL" id="QYT05872.1"/>
    </source>
</evidence>
<keyword evidence="3" id="KW-1185">Reference proteome</keyword>
<evidence type="ECO:0000256" key="1">
    <source>
        <dbReference type="SAM" id="Phobius"/>
    </source>
</evidence>
<keyword evidence="1" id="KW-1133">Transmembrane helix</keyword>
<sequence length="131" mass="14908">MAASNTVPLKCMSANNWFMGLPIPDSERPPDAVEGWYEPQPLTPPNLITPEMINEWLFSSNRPRFARLLDFGRLDRSSGLLSSYLGFSTLQHFYYFIDFIAPRVISPIIGLVIGRKREGDYSIMLPRKATL</sequence>